<keyword evidence="7" id="KW-1185">Reference proteome</keyword>
<dbReference type="AlphaFoldDB" id="A0AAF0BX43"/>
<dbReference type="InterPro" id="IPR050191">
    <property type="entry name" value="ATP-dep_DNA_ligase"/>
</dbReference>
<dbReference type="PANTHER" id="PTHR45674:SF4">
    <property type="entry name" value="DNA LIGASE 1"/>
    <property type="match status" value="1"/>
</dbReference>
<dbReference type="GO" id="GO:0006281">
    <property type="term" value="P:DNA repair"/>
    <property type="evidence" value="ECO:0007669"/>
    <property type="project" value="InterPro"/>
</dbReference>
<dbReference type="KEGG" id="ima:PO878_05750"/>
<dbReference type="GO" id="GO:0006310">
    <property type="term" value="P:DNA recombination"/>
    <property type="evidence" value="ECO:0007669"/>
    <property type="project" value="InterPro"/>
</dbReference>
<dbReference type="PROSITE" id="PS50160">
    <property type="entry name" value="DNA_LIGASE_A3"/>
    <property type="match status" value="1"/>
</dbReference>
<dbReference type="PANTHER" id="PTHR45674">
    <property type="entry name" value="DNA LIGASE 1/3 FAMILY MEMBER"/>
    <property type="match status" value="1"/>
</dbReference>
<dbReference type="CDD" id="cd07971">
    <property type="entry name" value="OBF_DNA_ligase_LigD"/>
    <property type="match status" value="1"/>
</dbReference>
<accession>A0AAF0BX43</accession>
<dbReference type="GO" id="GO:0003910">
    <property type="term" value="F:DNA ligase (ATP) activity"/>
    <property type="evidence" value="ECO:0007669"/>
    <property type="project" value="UniProtKB-EC"/>
</dbReference>
<feature type="domain" description="ATP-dependent DNA ligase family profile" evidence="5">
    <location>
        <begin position="103"/>
        <end position="193"/>
    </location>
</feature>
<dbReference type="NCBIfam" id="TIGR02779">
    <property type="entry name" value="NHEJ_ligase_lig"/>
    <property type="match status" value="1"/>
</dbReference>
<evidence type="ECO:0000256" key="2">
    <source>
        <dbReference type="ARBA" id="ARBA00012727"/>
    </source>
</evidence>
<dbReference type="InterPro" id="IPR012340">
    <property type="entry name" value="NA-bd_OB-fold"/>
</dbReference>
<dbReference type="GO" id="GO:0005524">
    <property type="term" value="F:ATP binding"/>
    <property type="evidence" value="ECO:0007669"/>
    <property type="project" value="InterPro"/>
</dbReference>
<sequence length="318" mass="35535">MSRPRFRSPMLATLVDEVVTGDGWVFERKLDGIRLVVVRDGERVRLLTRNQLDRTARYPELEEALAAQPCDRFVADAEVVAFDGATTSFSRLQQRSGLAGTEALDSGVAVRLYLFDLMHLDGEDLVDRPLRERKALLRDALDFEDPLRFCAHRNADGAAYLDEACRKGWEGLIAKRADSRYRTGRGREWLKLKCVARQEVVIGGWTDPKGSRNGLGALLVGYHDDEGALRYAGRVGTGFDDTLLQELSDQLGRRARSTSPFAAAPDGSDVHWATPDLVCEVGFTEWTRGGRLRHPRFLGLREDKDPADVVREVPRSAP</sequence>
<dbReference type="EMBL" id="CP116942">
    <property type="protein sequence ID" value="WCO68229.1"/>
    <property type="molecule type" value="Genomic_DNA"/>
</dbReference>
<dbReference type="Pfam" id="PF04679">
    <property type="entry name" value="DNA_ligase_A_C"/>
    <property type="match status" value="1"/>
</dbReference>
<evidence type="ECO:0000256" key="1">
    <source>
        <dbReference type="ARBA" id="ARBA00007572"/>
    </source>
</evidence>
<keyword evidence="3 6" id="KW-0436">Ligase</keyword>
<evidence type="ECO:0000256" key="3">
    <source>
        <dbReference type="ARBA" id="ARBA00022598"/>
    </source>
</evidence>
<dbReference type="InterPro" id="IPR012310">
    <property type="entry name" value="DNA_ligase_ATP-dep_cent"/>
</dbReference>
<dbReference type="EC" id="6.5.1.1" evidence="2"/>
<dbReference type="Gene3D" id="2.40.50.140">
    <property type="entry name" value="Nucleic acid-binding proteins"/>
    <property type="match status" value="1"/>
</dbReference>
<organism evidence="6 7">
    <name type="scientific">Iamia majanohamensis</name>
    <dbReference type="NCBI Taxonomy" id="467976"/>
    <lineage>
        <taxon>Bacteria</taxon>
        <taxon>Bacillati</taxon>
        <taxon>Actinomycetota</taxon>
        <taxon>Acidimicrobiia</taxon>
        <taxon>Acidimicrobiales</taxon>
        <taxon>Iamiaceae</taxon>
        <taxon>Iamia</taxon>
    </lineage>
</organism>
<evidence type="ECO:0000313" key="6">
    <source>
        <dbReference type="EMBL" id="WCO68229.1"/>
    </source>
</evidence>
<protein>
    <recommendedName>
        <fullName evidence="2">DNA ligase (ATP)</fullName>
        <ecNumber evidence="2">6.5.1.1</ecNumber>
    </recommendedName>
</protein>
<dbReference type="InterPro" id="IPR012309">
    <property type="entry name" value="DNA_ligase_ATP-dep_C"/>
</dbReference>
<evidence type="ECO:0000256" key="4">
    <source>
        <dbReference type="ARBA" id="ARBA00034003"/>
    </source>
</evidence>
<name>A0AAF0BX43_9ACTN</name>
<gene>
    <name evidence="6" type="primary">ligD</name>
    <name evidence="6" type="ORF">PO878_05750</name>
</gene>
<dbReference type="Pfam" id="PF01068">
    <property type="entry name" value="DNA_ligase_A_M"/>
    <property type="match status" value="1"/>
</dbReference>
<dbReference type="Gene3D" id="3.30.470.30">
    <property type="entry name" value="DNA ligase/mRNA capping enzyme"/>
    <property type="match status" value="1"/>
</dbReference>
<dbReference type="Proteomes" id="UP001216390">
    <property type="component" value="Chromosome"/>
</dbReference>
<reference evidence="6" key="1">
    <citation type="submission" date="2023-01" db="EMBL/GenBank/DDBJ databases">
        <title>The diversity of Class Acidimicrobiia in South China Sea sediment environments and the proposal of Iamia marina sp. nov., a novel species of the genus Iamia.</title>
        <authorList>
            <person name="He Y."/>
            <person name="Tian X."/>
        </authorList>
    </citation>
    <scope>NUCLEOTIDE SEQUENCE</scope>
    <source>
        <strain evidence="6">DSM 19957</strain>
    </source>
</reference>
<dbReference type="CDD" id="cd07906">
    <property type="entry name" value="Adenylation_DNA_ligase_LigD_LigC"/>
    <property type="match status" value="1"/>
</dbReference>
<dbReference type="SUPFAM" id="SSF50249">
    <property type="entry name" value="Nucleic acid-binding proteins"/>
    <property type="match status" value="1"/>
</dbReference>
<dbReference type="SUPFAM" id="SSF56091">
    <property type="entry name" value="DNA ligase/mRNA capping enzyme, catalytic domain"/>
    <property type="match status" value="1"/>
</dbReference>
<proteinExistence type="inferred from homology"/>
<dbReference type="InterPro" id="IPR014146">
    <property type="entry name" value="LigD_ligase_dom"/>
</dbReference>
<evidence type="ECO:0000259" key="5">
    <source>
        <dbReference type="PROSITE" id="PS50160"/>
    </source>
</evidence>
<comment type="similarity">
    <text evidence="1">Belongs to the ATP-dependent DNA ligase family.</text>
</comment>
<evidence type="ECO:0000313" key="7">
    <source>
        <dbReference type="Proteomes" id="UP001216390"/>
    </source>
</evidence>
<comment type="catalytic activity">
    <reaction evidence="4">
        <text>ATP + (deoxyribonucleotide)n-3'-hydroxyl + 5'-phospho-(deoxyribonucleotide)m = (deoxyribonucleotide)n+m + AMP + diphosphate.</text>
        <dbReference type="EC" id="6.5.1.1"/>
    </reaction>
</comment>